<protein>
    <recommendedName>
        <fullName evidence="5">MYND-type domain-containing protein</fullName>
    </recommendedName>
</protein>
<feature type="domain" description="MYND-type" evidence="5">
    <location>
        <begin position="425"/>
        <end position="472"/>
    </location>
</feature>
<accession>A0A8H5FL13</accession>
<evidence type="ECO:0000313" key="6">
    <source>
        <dbReference type="EMBL" id="KAF5341110.1"/>
    </source>
</evidence>
<keyword evidence="7" id="KW-1185">Reference proteome</keyword>
<dbReference type="AlphaFoldDB" id="A0A8H5FL13"/>
<evidence type="ECO:0000256" key="1">
    <source>
        <dbReference type="ARBA" id="ARBA00022723"/>
    </source>
</evidence>
<dbReference type="EMBL" id="JAACJK010000002">
    <property type="protein sequence ID" value="KAF5341110.1"/>
    <property type="molecule type" value="Genomic_DNA"/>
</dbReference>
<evidence type="ECO:0000256" key="4">
    <source>
        <dbReference type="PROSITE-ProRule" id="PRU00134"/>
    </source>
</evidence>
<keyword evidence="3" id="KW-0862">Zinc</keyword>
<dbReference type="OrthoDB" id="2945048at2759"/>
<evidence type="ECO:0000256" key="2">
    <source>
        <dbReference type="ARBA" id="ARBA00022771"/>
    </source>
</evidence>
<dbReference type="InterPro" id="IPR002893">
    <property type="entry name" value="Znf_MYND"/>
</dbReference>
<evidence type="ECO:0000313" key="7">
    <source>
        <dbReference type="Proteomes" id="UP000541558"/>
    </source>
</evidence>
<dbReference type="PROSITE" id="PS50865">
    <property type="entry name" value="ZF_MYND_2"/>
    <property type="match status" value="1"/>
</dbReference>
<keyword evidence="2 4" id="KW-0863">Zinc-finger</keyword>
<reference evidence="6 7" key="1">
    <citation type="journal article" date="2020" name="ISME J.">
        <title>Uncovering the hidden diversity of litter-decomposition mechanisms in mushroom-forming fungi.</title>
        <authorList>
            <person name="Floudas D."/>
            <person name="Bentzer J."/>
            <person name="Ahren D."/>
            <person name="Johansson T."/>
            <person name="Persson P."/>
            <person name="Tunlid A."/>
        </authorList>
    </citation>
    <scope>NUCLEOTIDE SEQUENCE [LARGE SCALE GENOMIC DNA]</scope>
    <source>
        <strain evidence="6 7">CBS 175.51</strain>
    </source>
</reference>
<dbReference type="GO" id="GO:0008270">
    <property type="term" value="F:zinc ion binding"/>
    <property type="evidence" value="ECO:0007669"/>
    <property type="project" value="UniProtKB-KW"/>
</dbReference>
<dbReference type="Proteomes" id="UP000541558">
    <property type="component" value="Unassembled WGS sequence"/>
</dbReference>
<comment type="caution">
    <text evidence="6">The sequence shown here is derived from an EMBL/GenBank/DDBJ whole genome shotgun (WGS) entry which is preliminary data.</text>
</comment>
<sequence>MAHRGSTRRVEALLQAAERGSTDHITRLGKEWPEDIASAKRALLVLVKNFETHVEFIPALRTRQLSERDADRITNLMKSCLSGFEGFLNRARRKDDWTEQLFAILRPHLDFYLAWLVFVEGLTGVAGAQVSSLLLSGIHHTTDIATQERVVDFSLFLWKDEAATSPLQRETIRTPSEYEAVVSRKYDPLLECMAHEPTRQLFIEKINSCDEASLKMLARSLSTECFRWSSFYKRLHKQRPSSFNCTRVCGYVETAVLFCDKCPRFFHIILKMRFATQALNIAYEFCDIKSQTPKGGSVAVEIASLLFGPRTIRKMEIAQLAVELLNANLLNIITYSLLCPGDAGNGNPFDTWNSGTDGDPLHSLIRLAHNPRVTGAIQSAIGSLPEHVQTMFDEDKDYGKPFLRAFWFYDFALQNLQNPGSYDLCDSVEHLESLNLEDDDEHMKACSGCHTTVYCSRECQRSDWEAFHKAECLQNRERRIYEKLYGPRIFSYRARKFKLLYLQLLLEYRLFLNNGVRGDPVLRADLLKDRAYFFNCDMIQVEFFALKSDANGSLVEHEGSLYGDARSRKMIQRSREDVSVIYAGFSAISGRHLINTYGNFRIVEGGFGSGGTLAGANSLVLLDGFVTEAGRWTSKGIYTLPPPPTFLLRAAERGSVEHITRLGNEWPDDLPSAKRALSMLLEHLRTNINAIPELEACTTQLELTEPTVALINACINSLNGLLRYFEKISKEEAEELMAILRPDLEYFFAWLAFLGRKAPALPGDHSGYGFGAARVAMLLDRGIHLADDPDTHERVADFCLALWMVEAAAPRPEGEVFTTEVYWGCVYLKFDALWRCMCHGPTREQIIRRVNAFDRAAVDVLARSLYRELFDWPATHMQEYRKDPATFDTQNVMRYLQAAAIFCDFNPRFFRALLKIRFPTRACELAWDLRHARSMQPSGGTVAGEIANLVFGPMLLSKEGPRLVLELLAGKFMDVLAFELLSQPPEGNARKFDQWYRIQGGMNPLRTLLYFCYNPRISAALDAAIGRLPAETREALSSNPVASGYWNPFCSDFAHYQAALENFTRRMGRFCDSLKHYTRNPECQKEDWESFHKAECSRDRVQRIESQLFGSQISHRSRLFMLLHLQTLLRQCHFPQVVIQPATRLYFPLYGVDVTSHPIQTICLEGEEERYEIVAAMKSDPRAAAMARLSMGEPPKALVAAISGFWGRKVITWALFSIPELELLNGSVKVTILEQPPCEAPAVLFSDPPESYVNIPVFRLLPILEKYVQ</sequence>
<evidence type="ECO:0000256" key="3">
    <source>
        <dbReference type="ARBA" id="ARBA00022833"/>
    </source>
</evidence>
<proteinExistence type="predicted"/>
<gene>
    <name evidence="6" type="ORF">D9611_005873</name>
</gene>
<dbReference type="Pfam" id="PF01753">
    <property type="entry name" value="zf-MYND"/>
    <property type="match status" value="1"/>
</dbReference>
<name>A0A8H5FL13_9AGAR</name>
<organism evidence="6 7">
    <name type="scientific">Ephemerocybe angulata</name>
    <dbReference type="NCBI Taxonomy" id="980116"/>
    <lineage>
        <taxon>Eukaryota</taxon>
        <taxon>Fungi</taxon>
        <taxon>Dikarya</taxon>
        <taxon>Basidiomycota</taxon>
        <taxon>Agaricomycotina</taxon>
        <taxon>Agaricomycetes</taxon>
        <taxon>Agaricomycetidae</taxon>
        <taxon>Agaricales</taxon>
        <taxon>Agaricineae</taxon>
        <taxon>Psathyrellaceae</taxon>
        <taxon>Ephemerocybe</taxon>
    </lineage>
</organism>
<dbReference type="SUPFAM" id="SSF144232">
    <property type="entry name" value="HIT/MYND zinc finger-like"/>
    <property type="match status" value="1"/>
</dbReference>
<evidence type="ECO:0000259" key="5">
    <source>
        <dbReference type="PROSITE" id="PS50865"/>
    </source>
</evidence>
<dbReference type="Gene3D" id="6.10.140.2220">
    <property type="match status" value="1"/>
</dbReference>
<keyword evidence="1" id="KW-0479">Metal-binding</keyword>